<feature type="domain" description="HTH gntR-type" evidence="5">
    <location>
        <begin position="27"/>
        <end position="94"/>
    </location>
</feature>
<keyword evidence="3" id="KW-0804">Transcription</keyword>
<keyword evidence="7" id="KW-1185">Reference proteome</keyword>
<organism evidence="6 7">
    <name type="scientific">Williamsia limnetica</name>
    <dbReference type="NCBI Taxonomy" id="882452"/>
    <lineage>
        <taxon>Bacteria</taxon>
        <taxon>Bacillati</taxon>
        <taxon>Actinomycetota</taxon>
        <taxon>Actinomycetes</taxon>
        <taxon>Mycobacteriales</taxon>
        <taxon>Nocardiaceae</taxon>
        <taxon>Williamsia</taxon>
    </lineage>
</organism>
<sequence length="267" mass="29217">MTEPMKAPDTARKRAARSRVLEPLVQESTPAIIARQLRAAIAGGDFAPGSQLTESGLAADLGVSRGPLREAMQRLTQEGLLVSYRNRGLFVITMDDDDIRDMYVARTAIERAALEQVILRNPDEAVDVLRGCVEEMERYADEPNGPQIADADMGFHHALVELAGSPRLSRLHETILVETRMCLGAMRGTYASSEERIGEHRRLVEAIAVRDIKAADEIMIDHMRDGLRRIIAEPGAVSQFAGAGMAPSSNVPMNRPTADSKRIGPHT</sequence>
<gene>
    <name evidence="6" type="ORF">DFR67_10227</name>
</gene>
<dbReference type="OrthoDB" id="5243844at2"/>
<reference evidence="6 7" key="1">
    <citation type="submission" date="2018-06" db="EMBL/GenBank/DDBJ databases">
        <title>Genomic Encyclopedia of Type Strains, Phase IV (KMG-IV): sequencing the most valuable type-strain genomes for metagenomic binning, comparative biology and taxonomic classification.</title>
        <authorList>
            <person name="Goeker M."/>
        </authorList>
    </citation>
    <scope>NUCLEOTIDE SEQUENCE [LARGE SCALE GENOMIC DNA]</scope>
    <source>
        <strain evidence="6 7">DSM 45521</strain>
    </source>
</reference>
<dbReference type="AlphaFoldDB" id="A0A318RU16"/>
<dbReference type="CDD" id="cd07377">
    <property type="entry name" value="WHTH_GntR"/>
    <property type="match status" value="1"/>
</dbReference>
<dbReference type="PROSITE" id="PS50949">
    <property type="entry name" value="HTH_GNTR"/>
    <property type="match status" value="1"/>
</dbReference>
<keyword evidence="2 6" id="KW-0238">DNA-binding</keyword>
<dbReference type="Pfam" id="PF00392">
    <property type="entry name" value="GntR"/>
    <property type="match status" value="1"/>
</dbReference>
<dbReference type="InterPro" id="IPR036390">
    <property type="entry name" value="WH_DNA-bd_sf"/>
</dbReference>
<dbReference type="SUPFAM" id="SSF48008">
    <property type="entry name" value="GntR ligand-binding domain-like"/>
    <property type="match status" value="1"/>
</dbReference>
<dbReference type="SMART" id="SM00895">
    <property type="entry name" value="FCD"/>
    <property type="match status" value="1"/>
</dbReference>
<dbReference type="Pfam" id="PF07729">
    <property type="entry name" value="FCD"/>
    <property type="match status" value="1"/>
</dbReference>
<comment type="caution">
    <text evidence="6">The sequence shown here is derived from an EMBL/GenBank/DDBJ whole genome shotgun (WGS) entry which is preliminary data.</text>
</comment>
<dbReference type="RefSeq" id="WP_110467943.1">
    <property type="nucleotide sequence ID" value="NZ_QJSP01000002.1"/>
</dbReference>
<dbReference type="GO" id="GO:0003700">
    <property type="term" value="F:DNA-binding transcription factor activity"/>
    <property type="evidence" value="ECO:0007669"/>
    <property type="project" value="InterPro"/>
</dbReference>
<evidence type="ECO:0000256" key="1">
    <source>
        <dbReference type="ARBA" id="ARBA00023015"/>
    </source>
</evidence>
<dbReference type="InterPro" id="IPR036388">
    <property type="entry name" value="WH-like_DNA-bd_sf"/>
</dbReference>
<evidence type="ECO:0000256" key="4">
    <source>
        <dbReference type="SAM" id="MobiDB-lite"/>
    </source>
</evidence>
<dbReference type="Gene3D" id="1.10.10.10">
    <property type="entry name" value="Winged helix-like DNA-binding domain superfamily/Winged helix DNA-binding domain"/>
    <property type="match status" value="1"/>
</dbReference>
<dbReference type="SUPFAM" id="SSF46785">
    <property type="entry name" value="Winged helix' DNA-binding domain"/>
    <property type="match status" value="1"/>
</dbReference>
<evidence type="ECO:0000313" key="6">
    <source>
        <dbReference type="EMBL" id="PYE19889.1"/>
    </source>
</evidence>
<dbReference type="PANTHER" id="PTHR43537">
    <property type="entry name" value="TRANSCRIPTIONAL REGULATOR, GNTR FAMILY"/>
    <property type="match status" value="1"/>
</dbReference>
<dbReference type="SMART" id="SM00345">
    <property type="entry name" value="HTH_GNTR"/>
    <property type="match status" value="1"/>
</dbReference>
<feature type="region of interest" description="Disordered" evidence="4">
    <location>
        <begin position="243"/>
        <end position="267"/>
    </location>
</feature>
<evidence type="ECO:0000256" key="2">
    <source>
        <dbReference type="ARBA" id="ARBA00023125"/>
    </source>
</evidence>
<dbReference type="PRINTS" id="PR00035">
    <property type="entry name" value="HTHGNTR"/>
</dbReference>
<protein>
    <submittedName>
        <fullName evidence="6">DNA-binding GntR family transcriptional regulator</fullName>
    </submittedName>
</protein>
<evidence type="ECO:0000313" key="7">
    <source>
        <dbReference type="Proteomes" id="UP000247591"/>
    </source>
</evidence>
<dbReference type="InterPro" id="IPR011711">
    <property type="entry name" value="GntR_C"/>
</dbReference>
<dbReference type="EMBL" id="QJSP01000002">
    <property type="protein sequence ID" value="PYE19889.1"/>
    <property type="molecule type" value="Genomic_DNA"/>
</dbReference>
<dbReference type="InterPro" id="IPR000524">
    <property type="entry name" value="Tscrpt_reg_HTH_GntR"/>
</dbReference>
<keyword evidence="1" id="KW-0805">Transcription regulation</keyword>
<name>A0A318RU16_WILLI</name>
<dbReference type="Gene3D" id="1.20.120.530">
    <property type="entry name" value="GntR ligand-binding domain-like"/>
    <property type="match status" value="1"/>
</dbReference>
<dbReference type="PANTHER" id="PTHR43537:SF45">
    <property type="entry name" value="GNTR FAMILY REGULATORY PROTEIN"/>
    <property type="match status" value="1"/>
</dbReference>
<evidence type="ECO:0000256" key="3">
    <source>
        <dbReference type="ARBA" id="ARBA00023163"/>
    </source>
</evidence>
<dbReference type="GO" id="GO:0003677">
    <property type="term" value="F:DNA binding"/>
    <property type="evidence" value="ECO:0007669"/>
    <property type="project" value="UniProtKB-KW"/>
</dbReference>
<feature type="compositionally biased region" description="Basic and acidic residues" evidence="4">
    <location>
        <begin position="258"/>
        <end position="267"/>
    </location>
</feature>
<proteinExistence type="predicted"/>
<evidence type="ECO:0000259" key="5">
    <source>
        <dbReference type="PROSITE" id="PS50949"/>
    </source>
</evidence>
<accession>A0A318RU16</accession>
<dbReference type="Proteomes" id="UP000247591">
    <property type="component" value="Unassembled WGS sequence"/>
</dbReference>
<dbReference type="InterPro" id="IPR008920">
    <property type="entry name" value="TF_FadR/GntR_C"/>
</dbReference>